<dbReference type="SMART" id="SM00387">
    <property type="entry name" value="HATPase_c"/>
    <property type="match status" value="1"/>
</dbReference>
<keyword evidence="6" id="KW-0808">Transferase</keyword>
<keyword evidence="7" id="KW-0547">Nucleotide-binding</keyword>
<evidence type="ECO:0000256" key="8">
    <source>
        <dbReference type="ARBA" id="ARBA00022777"/>
    </source>
</evidence>
<dbReference type="PANTHER" id="PTHR43711">
    <property type="entry name" value="TWO-COMPONENT HISTIDINE KINASE"/>
    <property type="match status" value="1"/>
</dbReference>
<evidence type="ECO:0000259" key="12">
    <source>
        <dbReference type="PROSITE" id="PS50109"/>
    </source>
</evidence>
<evidence type="ECO:0000256" key="9">
    <source>
        <dbReference type="ARBA" id="ARBA00022840"/>
    </source>
</evidence>
<keyword evidence="11" id="KW-0472">Membrane</keyword>
<dbReference type="EMBL" id="ACWG01000020">
    <property type="protein sequence ID" value="EFV29950.1"/>
    <property type="molecule type" value="Genomic_DNA"/>
</dbReference>
<dbReference type="FunFam" id="3.30.565.10:FF:000023">
    <property type="entry name" value="PAS domain-containing sensor histidine kinase"/>
    <property type="match status" value="1"/>
</dbReference>
<reference evidence="13 14" key="1">
    <citation type="submission" date="2010-10" db="EMBL/GenBank/DDBJ databases">
        <title>The Genome Sequence of Bacteroides eggerthii strain 1_2_48FAA.</title>
        <authorList>
            <consortium name="The Broad Institute Genome Sequencing Platform"/>
            <person name="Ward D."/>
            <person name="Earl A."/>
            <person name="Feldgarden M."/>
            <person name="Young S.K."/>
            <person name="Gargeya S."/>
            <person name="Zeng Q."/>
            <person name="Alvarado L."/>
            <person name="Berlin A."/>
            <person name="Bochicchio J."/>
            <person name="Chapman S.B."/>
            <person name="Chen Z."/>
            <person name="Freedman E."/>
            <person name="Gellesch M."/>
            <person name="Goldberg J."/>
            <person name="Griggs A."/>
            <person name="Gujja S."/>
            <person name="Heilman E."/>
            <person name="Heiman D."/>
            <person name="Howarth C."/>
            <person name="Mehta T."/>
            <person name="Neiman D."/>
            <person name="Pearson M."/>
            <person name="Roberts A."/>
            <person name="Saif S."/>
            <person name="Shea T."/>
            <person name="Shenoy N."/>
            <person name="Sisk P."/>
            <person name="Stolte C."/>
            <person name="Sykes S."/>
            <person name="White J."/>
            <person name="Yandava C."/>
            <person name="Allen-Vercoe E."/>
            <person name="Ambrose C."/>
            <person name="Strauss J."/>
            <person name="Daigneault M."/>
            <person name="Haas B."/>
            <person name="Nusbaum C."/>
            <person name="Birren B."/>
        </authorList>
    </citation>
    <scope>NUCLEOTIDE SEQUENCE [LARGE SCALE GENOMIC DNA]</scope>
    <source>
        <strain evidence="13 14">1_2_48FAA</strain>
    </source>
</reference>
<dbReference type="GO" id="GO:0004673">
    <property type="term" value="F:protein histidine kinase activity"/>
    <property type="evidence" value="ECO:0007669"/>
    <property type="project" value="UniProtKB-EC"/>
</dbReference>
<accession>E5WYS6</accession>
<dbReference type="PRINTS" id="PR00344">
    <property type="entry name" value="BCTRLSENSOR"/>
</dbReference>
<name>E5WYS6_9BACE</name>
<protein>
    <recommendedName>
        <fullName evidence="3">histidine kinase</fullName>
        <ecNumber evidence="3">2.7.13.3</ecNumber>
    </recommendedName>
</protein>
<sequence>MLDSDNMSFKNDEFDFSAMFDELAVLMREKVSNPEVEFICENPLQTLMVKTDRERLTQVIGNLITNAAKFTGQGYIKMGYARKNDGVQIYVEDTGLGIEEKNLVEVFDRFKKLNVFIQGTGLGLPICKSIVNQMGGEIWVESEYGKGSTFYVWLPCLC</sequence>
<evidence type="ECO:0000256" key="6">
    <source>
        <dbReference type="ARBA" id="ARBA00022679"/>
    </source>
</evidence>
<dbReference type="Pfam" id="PF02518">
    <property type="entry name" value="HATPase_c"/>
    <property type="match status" value="1"/>
</dbReference>
<dbReference type="Proteomes" id="UP000003246">
    <property type="component" value="Unassembled WGS sequence"/>
</dbReference>
<keyword evidence="10" id="KW-0902">Two-component regulatory system</keyword>
<evidence type="ECO:0000256" key="7">
    <source>
        <dbReference type="ARBA" id="ARBA00022741"/>
    </source>
</evidence>
<dbReference type="EC" id="2.7.13.3" evidence="3"/>
<dbReference type="Gene3D" id="3.30.565.10">
    <property type="entry name" value="Histidine kinase-like ATPase, C-terminal domain"/>
    <property type="match status" value="1"/>
</dbReference>
<dbReference type="GO" id="GO:0000160">
    <property type="term" value="P:phosphorelay signal transduction system"/>
    <property type="evidence" value="ECO:0007669"/>
    <property type="project" value="UniProtKB-KW"/>
</dbReference>
<keyword evidence="5" id="KW-0597">Phosphoprotein</keyword>
<dbReference type="InterPro" id="IPR036890">
    <property type="entry name" value="HATPase_C_sf"/>
</dbReference>
<dbReference type="InterPro" id="IPR005467">
    <property type="entry name" value="His_kinase_dom"/>
</dbReference>
<evidence type="ECO:0000313" key="14">
    <source>
        <dbReference type="Proteomes" id="UP000003246"/>
    </source>
</evidence>
<dbReference type="PANTHER" id="PTHR43711:SF31">
    <property type="entry name" value="HISTIDINE KINASE"/>
    <property type="match status" value="1"/>
</dbReference>
<comment type="catalytic activity">
    <reaction evidence="1">
        <text>ATP + protein L-histidine = ADP + protein N-phospho-L-histidine.</text>
        <dbReference type="EC" id="2.7.13.3"/>
    </reaction>
</comment>
<dbReference type="SUPFAM" id="SSF55874">
    <property type="entry name" value="ATPase domain of HSP90 chaperone/DNA topoisomerase II/histidine kinase"/>
    <property type="match status" value="1"/>
</dbReference>
<dbReference type="InterPro" id="IPR050736">
    <property type="entry name" value="Sensor_HK_Regulatory"/>
</dbReference>
<keyword evidence="8" id="KW-0418">Kinase</keyword>
<evidence type="ECO:0000256" key="10">
    <source>
        <dbReference type="ARBA" id="ARBA00023012"/>
    </source>
</evidence>
<feature type="domain" description="Histidine kinase" evidence="12">
    <location>
        <begin position="1"/>
        <end position="158"/>
    </location>
</feature>
<dbReference type="GO" id="GO:0005886">
    <property type="term" value="C:plasma membrane"/>
    <property type="evidence" value="ECO:0007669"/>
    <property type="project" value="UniProtKB-SubCell"/>
</dbReference>
<evidence type="ECO:0000313" key="13">
    <source>
        <dbReference type="EMBL" id="EFV29950.1"/>
    </source>
</evidence>
<dbReference type="HOGENOM" id="CLU_000445_89_31_10"/>
<dbReference type="InterPro" id="IPR004358">
    <property type="entry name" value="Sig_transdc_His_kin-like_C"/>
</dbReference>
<comment type="subcellular location">
    <subcellularLocation>
        <location evidence="2">Cell membrane</location>
    </subcellularLocation>
</comment>
<comment type="caution">
    <text evidence="13">The sequence shown here is derived from an EMBL/GenBank/DDBJ whole genome shotgun (WGS) entry which is preliminary data.</text>
</comment>
<dbReference type="GO" id="GO:0005524">
    <property type="term" value="F:ATP binding"/>
    <property type="evidence" value="ECO:0007669"/>
    <property type="project" value="UniProtKB-KW"/>
</dbReference>
<evidence type="ECO:0000256" key="3">
    <source>
        <dbReference type="ARBA" id="ARBA00012438"/>
    </source>
</evidence>
<dbReference type="PROSITE" id="PS50109">
    <property type="entry name" value="HIS_KIN"/>
    <property type="match status" value="1"/>
</dbReference>
<organism evidence="13 14">
    <name type="scientific">Bacteroides eggerthii 1_2_48FAA</name>
    <dbReference type="NCBI Taxonomy" id="665953"/>
    <lineage>
        <taxon>Bacteria</taxon>
        <taxon>Pseudomonadati</taxon>
        <taxon>Bacteroidota</taxon>
        <taxon>Bacteroidia</taxon>
        <taxon>Bacteroidales</taxon>
        <taxon>Bacteroidaceae</taxon>
        <taxon>Bacteroides</taxon>
    </lineage>
</organism>
<dbReference type="AlphaFoldDB" id="E5WYS6"/>
<evidence type="ECO:0000256" key="11">
    <source>
        <dbReference type="ARBA" id="ARBA00023136"/>
    </source>
</evidence>
<keyword evidence="9" id="KW-0067">ATP-binding</keyword>
<dbReference type="InterPro" id="IPR003594">
    <property type="entry name" value="HATPase_dom"/>
</dbReference>
<proteinExistence type="predicted"/>
<keyword evidence="4" id="KW-1003">Cell membrane</keyword>
<evidence type="ECO:0000256" key="5">
    <source>
        <dbReference type="ARBA" id="ARBA00022553"/>
    </source>
</evidence>
<evidence type="ECO:0000256" key="2">
    <source>
        <dbReference type="ARBA" id="ARBA00004236"/>
    </source>
</evidence>
<evidence type="ECO:0000256" key="1">
    <source>
        <dbReference type="ARBA" id="ARBA00000085"/>
    </source>
</evidence>
<gene>
    <name evidence="13" type="ORF">HMPREF1016_01798</name>
</gene>
<evidence type="ECO:0000256" key="4">
    <source>
        <dbReference type="ARBA" id="ARBA00022475"/>
    </source>
</evidence>